<evidence type="ECO:0000256" key="1">
    <source>
        <dbReference type="SAM" id="MobiDB-lite"/>
    </source>
</evidence>
<accession>A0A7T7ALF9</accession>
<evidence type="ECO:0000313" key="3">
    <source>
        <dbReference type="Proteomes" id="UP000596205"/>
    </source>
</evidence>
<organism evidence="2 3">
    <name type="scientific">Burkholderia anthina</name>
    <dbReference type="NCBI Taxonomy" id="179879"/>
    <lineage>
        <taxon>Bacteria</taxon>
        <taxon>Pseudomonadati</taxon>
        <taxon>Pseudomonadota</taxon>
        <taxon>Betaproteobacteria</taxon>
        <taxon>Burkholderiales</taxon>
        <taxon>Burkholderiaceae</taxon>
        <taxon>Burkholderia</taxon>
        <taxon>Burkholderia cepacia complex</taxon>
    </lineage>
</organism>
<feature type="region of interest" description="Disordered" evidence="1">
    <location>
        <begin position="1"/>
        <end position="29"/>
    </location>
</feature>
<protein>
    <submittedName>
        <fullName evidence="2">Uncharacterized protein</fullName>
    </submittedName>
</protein>
<reference evidence="2 3" key="1">
    <citation type="submission" date="2020-12" db="EMBL/GenBank/DDBJ databases">
        <title>Complete genome sequence of Burkholderia anthina BJQ0011.</title>
        <authorList>
            <person name="Xu Y."/>
        </authorList>
    </citation>
    <scope>NUCLEOTIDE SEQUENCE [LARGE SCALE GENOMIC DNA]</scope>
    <source>
        <strain evidence="2 3">BJQ0011</strain>
    </source>
</reference>
<dbReference type="KEGG" id="bann:JFN94_16640"/>
<evidence type="ECO:0000313" key="2">
    <source>
        <dbReference type="EMBL" id="QQK06858.1"/>
    </source>
</evidence>
<dbReference type="Proteomes" id="UP000596205">
    <property type="component" value="Chromosome 2"/>
</dbReference>
<sequence length="109" mass="12248">MKIEAIGRSGRRTKANGASSARAIDTPQTLQIPGADASSRWSRFADATRSVRWRLMSRQDFHSTRACRIRQGRTLRFAAVLRLVTLCFNSLPLAASSRGRLVRWPLPRP</sequence>
<proteinExistence type="predicted"/>
<dbReference type="EMBL" id="CP066770">
    <property type="protein sequence ID" value="QQK06858.1"/>
    <property type="molecule type" value="Genomic_DNA"/>
</dbReference>
<gene>
    <name evidence="2" type="ORF">JFN94_16640</name>
</gene>
<name>A0A7T7ALF9_9BURK</name>
<dbReference type="AlphaFoldDB" id="A0A7T7ALF9"/>